<evidence type="ECO:0000313" key="4">
    <source>
        <dbReference type="Proteomes" id="UP000288168"/>
    </source>
</evidence>
<gene>
    <name evidence="3" type="ORF">CEP54_015975</name>
</gene>
<dbReference type="OrthoDB" id="5098974at2759"/>
<keyword evidence="4" id="KW-1185">Reference proteome</keyword>
<accession>A0A428NJF0</accession>
<dbReference type="PANTHER" id="PTHR28027">
    <property type="entry name" value="TRANSCRIPTIONAL REGULATOR MIT1"/>
    <property type="match status" value="1"/>
</dbReference>
<evidence type="ECO:0000256" key="1">
    <source>
        <dbReference type="ARBA" id="ARBA00008359"/>
    </source>
</evidence>
<dbReference type="AlphaFoldDB" id="A0A428NJF0"/>
<reference evidence="3 4" key="1">
    <citation type="submission" date="2017-06" db="EMBL/GenBank/DDBJ databases">
        <title>Comparative genomic analysis of Ambrosia Fusariam Clade fungi.</title>
        <authorList>
            <person name="Stajich J.E."/>
            <person name="Carrillo J."/>
            <person name="Kijimoto T."/>
            <person name="Eskalen A."/>
            <person name="O'Donnell K."/>
            <person name="Kasson M."/>
        </authorList>
    </citation>
    <scope>NUCLEOTIDE SEQUENCE [LARGE SCALE GENOMIC DNA]</scope>
    <source>
        <strain evidence="3 4">NRRL62584</strain>
    </source>
</reference>
<sequence length="248" mass="27598">MTSPHNRCQPTCHGFVRSAKDALLVLEACLQGHLLHVPRGLLAKEARQAVQSGAVFVYELGSSGVRDWEDFRLWGQEAQLGDFRIQTELVNSPGLGSNSSEYRANGAGLTRQSITLQWNKTQHHIVSYFSWDDMMGPRRGGITGSATLNHINVRQELLQQQQHLHHPPGFDPFVDSAVQRRPAGDNEASSPDAPLKDAEAVWGHLLHEFHRLGWRMVDGRPRLLDPSIHEVATALVHLRDGEDGFDAS</sequence>
<evidence type="ECO:0000256" key="2">
    <source>
        <dbReference type="SAM" id="MobiDB-lite"/>
    </source>
</evidence>
<name>A0A428NJF0_9HYPO</name>
<dbReference type="PANTHER" id="PTHR28027:SF2">
    <property type="entry name" value="TRANSCRIPTIONAL REGULATOR MIT1"/>
    <property type="match status" value="1"/>
</dbReference>
<protein>
    <submittedName>
        <fullName evidence="3">Uncharacterized protein</fullName>
    </submittedName>
</protein>
<dbReference type="EMBL" id="NKCI01000456">
    <property type="protein sequence ID" value="RSL40916.1"/>
    <property type="molecule type" value="Genomic_DNA"/>
</dbReference>
<dbReference type="Proteomes" id="UP000288168">
    <property type="component" value="Unassembled WGS sequence"/>
</dbReference>
<evidence type="ECO:0000313" key="3">
    <source>
        <dbReference type="EMBL" id="RSL40916.1"/>
    </source>
</evidence>
<dbReference type="GO" id="GO:0003677">
    <property type="term" value="F:DNA binding"/>
    <property type="evidence" value="ECO:0007669"/>
    <property type="project" value="TreeGrafter"/>
</dbReference>
<dbReference type="Pfam" id="PF09729">
    <property type="entry name" value="Gti1_Pac2"/>
    <property type="match status" value="1"/>
</dbReference>
<feature type="region of interest" description="Disordered" evidence="2">
    <location>
        <begin position="162"/>
        <end position="194"/>
    </location>
</feature>
<proteinExistence type="inferred from homology"/>
<organism evidence="3 4">
    <name type="scientific">Fusarium duplospermum</name>
    <dbReference type="NCBI Taxonomy" id="1325734"/>
    <lineage>
        <taxon>Eukaryota</taxon>
        <taxon>Fungi</taxon>
        <taxon>Dikarya</taxon>
        <taxon>Ascomycota</taxon>
        <taxon>Pezizomycotina</taxon>
        <taxon>Sordariomycetes</taxon>
        <taxon>Hypocreomycetidae</taxon>
        <taxon>Hypocreales</taxon>
        <taxon>Nectriaceae</taxon>
        <taxon>Fusarium</taxon>
        <taxon>Fusarium solani species complex</taxon>
    </lineage>
</organism>
<comment type="caution">
    <text evidence="3">The sequence shown here is derived from an EMBL/GenBank/DDBJ whole genome shotgun (WGS) entry which is preliminary data.</text>
</comment>
<comment type="similarity">
    <text evidence="1">Belongs to the MIT1/WOR1 family.</text>
</comment>
<dbReference type="InterPro" id="IPR018608">
    <property type="entry name" value="Gti1/Pac2"/>
</dbReference>